<protein>
    <submittedName>
        <fullName evidence="2">Uncharacterized protein</fullName>
    </submittedName>
</protein>
<keyword evidence="3" id="KW-0496">Mitochondrion</keyword>
<dbReference type="EMBL" id="OVEO01000015">
    <property type="protein sequence ID" value="SPR00732.1"/>
    <property type="molecule type" value="Genomic_DNA"/>
</dbReference>
<feature type="compositionally biased region" description="Low complexity" evidence="1">
    <location>
        <begin position="119"/>
        <end position="128"/>
    </location>
</feature>
<sequence length="210" mass="22741">MADRAPSDPGRCCSSSGTGVAAARSRAAMAVDPYDDGGIPMSQDVRHVCPPTIIASTYRQTCPMPSVPVFPSDLDHHLLKHIEKRPRPLSQRIKEYTPPSLSRLLRFAPPKPTAEPPLSSSSGADSAGVAPVPREALRALRSISNRDVPSRCPRKRPRADNGNPLPFSPVHIRRSSRLSHFAAASKAKHHRDGNRPPDPAAVDRPVSPNR</sequence>
<evidence type="ECO:0000313" key="2">
    <source>
        <dbReference type="EMBL" id="CEO98601.1"/>
    </source>
</evidence>
<proteinExistence type="predicted"/>
<evidence type="ECO:0000313" key="3">
    <source>
        <dbReference type="EMBL" id="SPR00732.1"/>
    </source>
</evidence>
<keyword evidence="4" id="KW-1185">Reference proteome</keyword>
<gene>
    <name evidence="2" type="ORF">PBRA_006715</name>
    <name evidence="3" type="ORF">PLBR_LOCUS7947</name>
</gene>
<geneLocation type="mitochondrion" evidence="3"/>
<dbReference type="Proteomes" id="UP000290189">
    <property type="component" value="Unassembled WGS sequence"/>
</dbReference>
<feature type="region of interest" description="Disordered" evidence="1">
    <location>
        <begin position="83"/>
        <end position="210"/>
    </location>
</feature>
<evidence type="ECO:0000256" key="1">
    <source>
        <dbReference type="SAM" id="MobiDB-lite"/>
    </source>
</evidence>
<evidence type="ECO:0000313" key="5">
    <source>
        <dbReference type="Proteomes" id="UP000290189"/>
    </source>
</evidence>
<dbReference type="AlphaFoldDB" id="A0A0G4IU38"/>
<reference evidence="2 4" key="1">
    <citation type="submission" date="2015-02" db="EMBL/GenBank/DDBJ databases">
        <authorList>
            <person name="Chooi Y.-H."/>
        </authorList>
    </citation>
    <scope>NUCLEOTIDE SEQUENCE [LARGE SCALE GENOMIC DNA]</scope>
    <source>
        <strain evidence="2">E3</strain>
    </source>
</reference>
<reference evidence="3 5" key="2">
    <citation type="submission" date="2018-03" db="EMBL/GenBank/DDBJ databases">
        <authorList>
            <person name="Fogelqvist J."/>
        </authorList>
    </citation>
    <scope>NUCLEOTIDE SEQUENCE [LARGE SCALE GENOMIC DNA]</scope>
</reference>
<organism evidence="2 4">
    <name type="scientific">Plasmodiophora brassicae</name>
    <name type="common">Clubroot disease agent</name>
    <dbReference type="NCBI Taxonomy" id="37360"/>
    <lineage>
        <taxon>Eukaryota</taxon>
        <taxon>Sar</taxon>
        <taxon>Rhizaria</taxon>
        <taxon>Endomyxa</taxon>
        <taxon>Phytomyxea</taxon>
        <taxon>Plasmodiophorida</taxon>
        <taxon>Plasmodiophoridae</taxon>
        <taxon>Plasmodiophora</taxon>
    </lineage>
</organism>
<name>A0A0G4IU38_PLABS</name>
<evidence type="ECO:0000313" key="4">
    <source>
        <dbReference type="Proteomes" id="UP000039324"/>
    </source>
</evidence>
<accession>A0A0G4IU38</accession>
<dbReference type="Proteomes" id="UP000039324">
    <property type="component" value="Unassembled WGS sequence"/>
</dbReference>
<dbReference type="EMBL" id="CDSF01000086">
    <property type="protein sequence ID" value="CEO98601.1"/>
    <property type="molecule type" value="Genomic_DNA"/>
</dbReference>